<protein>
    <recommendedName>
        <fullName evidence="2">Major facilitator superfamily (MFS) profile domain-containing protein</fullName>
    </recommendedName>
</protein>
<reference evidence="3 4" key="1">
    <citation type="submission" date="2020-04" db="EMBL/GenBank/DDBJ databases">
        <title>Staphylococcus species from domestic dog.</title>
        <authorList>
            <person name="Paterson G.K."/>
        </authorList>
    </citation>
    <scope>NUCLEOTIDE SEQUENCE [LARGE SCALE GENOMIC DNA]</scope>
    <source>
        <strain evidence="3 4">H16/1A</strain>
    </source>
</reference>
<accession>A0ABS0T998</accession>
<dbReference type="Proteomes" id="UP000751852">
    <property type="component" value="Unassembled WGS sequence"/>
</dbReference>
<feature type="transmembrane region" description="Helical" evidence="1">
    <location>
        <begin position="7"/>
        <end position="29"/>
    </location>
</feature>
<dbReference type="NCBIfam" id="NF041554">
    <property type="entry name" value="SA1362_fam"/>
    <property type="match status" value="1"/>
</dbReference>
<comment type="caution">
    <text evidence="3">The sequence shown here is derived from an EMBL/GenBank/DDBJ whole genome shotgun (WGS) entry which is preliminary data.</text>
</comment>
<dbReference type="InterPro" id="IPR048110">
    <property type="entry name" value="SA1362/YqhP-like"/>
</dbReference>
<evidence type="ECO:0000256" key="1">
    <source>
        <dbReference type="SAM" id="Phobius"/>
    </source>
</evidence>
<evidence type="ECO:0000313" key="3">
    <source>
        <dbReference type="EMBL" id="MBI5975309.1"/>
    </source>
</evidence>
<dbReference type="EMBL" id="JABANU010000015">
    <property type="protein sequence ID" value="MBI5975309.1"/>
    <property type="molecule type" value="Genomic_DNA"/>
</dbReference>
<keyword evidence="1" id="KW-0812">Transmembrane</keyword>
<evidence type="ECO:0000259" key="2">
    <source>
        <dbReference type="PROSITE" id="PS50850"/>
    </source>
</evidence>
<name>A0ABS0T998_9STAP</name>
<keyword evidence="1" id="KW-0472">Membrane</keyword>
<dbReference type="PROSITE" id="PS50850">
    <property type="entry name" value="MFS"/>
    <property type="match status" value="1"/>
</dbReference>
<sequence length="74" mass="8748">MSLTQKILFGIIIAIALIGLVLNLDVLLWSIMRTIITLAIIIGIIYLIYFYFFLTPTQRSYKKALWKNKMRRRK</sequence>
<evidence type="ECO:0000313" key="4">
    <source>
        <dbReference type="Proteomes" id="UP000751852"/>
    </source>
</evidence>
<organism evidence="3 4">
    <name type="scientific">Staphylococcus canis</name>
    <dbReference type="NCBI Taxonomy" id="2724942"/>
    <lineage>
        <taxon>Bacteria</taxon>
        <taxon>Bacillati</taxon>
        <taxon>Bacillota</taxon>
        <taxon>Bacilli</taxon>
        <taxon>Bacillales</taxon>
        <taxon>Staphylococcaceae</taxon>
        <taxon>Staphylococcus</taxon>
    </lineage>
</organism>
<keyword evidence="4" id="KW-1185">Reference proteome</keyword>
<dbReference type="InterPro" id="IPR020846">
    <property type="entry name" value="MFS_dom"/>
</dbReference>
<dbReference type="RefSeq" id="WP_198618089.1">
    <property type="nucleotide sequence ID" value="NZ_JABANU010000015.1"/>
</dbReference>
<gene>
    <name evidence="3" type="ORF">HHH54_06795</name>
</gene>
<keyword evidence="1" id="KW-1133">Transmembrane helix</keyword>
<proteinExistence type="predicted"/>
<feature type="transmembrane region" description="Helical" evidence="1">
    <location>
        <begin position="35"/>
        <end position="54"/>
    </location>
</feature>
<feature type="domain" description="Major facilitator superfamily (MFS) profile" evidence="2">
    <location>
        <begin position="1"/>
        <end position="74"/>
    </location>
</feature>